<accession>A0A6G9QNN0</accession>
<keyword evidence="2" id="KW-1185">Reference proteome</keyword>
<protein>
    <submittedName>
        <fullName evidence="1">DUF3581 domain-containing protein</fullName>
    </submittedName>
</protein>
<dbReference type="Pfam" id="PF12119">
    <property type="entry name" value="DUF3581"/>
    <property type="match status" value="1"/>
</dbReference>
<dbReference type="EMBL" id="CP050313">
    <property type="protein sequence ID" value="QIR16092.1"/>
    <property type="molecule type" value="Genomic_DNA"/>
</dbReference>
<dbReference type="AlphaFoldDB" id="A0A6G9QNN0"/>
<dbReference type="Proteomes" id="UP000502608">
    <property type="component" value="Chromosome"/>
</dbReference>
<sequence>MFLSPYYSKENQNVTITSQQASDFAKQVAEDFNPIHDVGAKRFCVPGDLLFSVVLTEFGLSQDMQFQFAGMVGDGVTLQLPETPSEKFTISDAKGKEYLHVSRQGELCQCDKQTAAFIKSYVAFSGLNFMHVLIPMMKQYGMMINPERPLVIYESMAFHLDHFDFDDVSLHLVEQQMEVNGKRGDVTLAFELRHQGKRIGTGKKTLVLSGLRPYVEEQALQMCDYYESRKLVI</sequence>
<reference evidence="1 2" key="1">
    <citation type="submission" date="2020-03" db="EMBL/GenBank/DDBJ databases">
        <title>Complete genome sequence of Shewanella sp.</title>
        <authorList>
            <person name="Kim Y.-S."/>
            <person name="Kim S.-J."/>
            <person name="Jung H.-K."/>
            <person name="Kim K.-H."/>
        </authorList>
    </citation>
    <scope>NUCLEOTIDE SEQUENCE [LARGE SCALE GENOMIC DNA]</scope>
    <source>
        <strain evidence="1 2">PN3F2</strain>
    </source>
</reference>
<evidence type="ECO:0000313" key="2">
    <source>
        <dbReference type="Proteomes" id="UP000502608"/>
    </source>
</evidence>
<name>A0A6G9QNN0_9GAMM</name>
<evidence type="ECO:0000313" key="1">
    <source>
        <dbReference type="EMBL" id="QIR16092.1"/>
    </source>
</evidence>
<dbReference type="KEGG" id="saes:HBH39_03415"/>
<proteinExistence type="predicted"/>
<dbReference type="InterPro" id="IPR021974">
    <property type="entry name" value="DUF3581"/>
</dbReference>
<gene>
    <name evidence="1" type="ORF">HBH39_03415</name>
</gene>
<organism evidence="1 2">
    <name type="scientific">Shewanella aestuarii</name>
    <dbReference type="NCBI Taxonomy" id="1028752"/>
    <lineage>
        <taxon>Bacteria</taxon>
        <taxon>Pseudomonadati</taxon>
        <taxon>Pseudomonadota</taxon>
        <taxon>Gammaproteobacteria</taxon>
        <taxon>Alteromonadales</taxon>
        <taxon>Shewanellaceae</taxon>
        <taxon>Shewanella</taxon>
    </lineage>
</organism>
<dbReference type="RefSeq" id="WP_167679944.1">
    <property type="nucleotide sequence ID" value="NZ_CP050313.1"/>
</dbReference>